<sequence length="90" mass="10167">MGPWNAIGAILGTAVPGSLRMEQERAPQSQRMLKNLALTYSSPHRLVPVGIGWAVRPDPEIWSPPVVQTSRRRIAVVKLIRTDFIYTFLW</sequence>
<organism evidence="1 2">
    <name type="scientific">Macrosiphum euphorbiae</name>
    <name type="common">potato aphid</name>
    <dbReference type="NCBI Taxonomy" id="13131"/>
    <lineage>
        <taxon>Eukaryota</taxon>
        <taxon>Metazoa</taxon>
        <taxon>Ecdysozoa</taxon>
        <taxon>Arthropoda</taxon>
        <taxon>Hexapoda</taxon>
        <taxon>Insecta</taxon>
        <taxon>Pterygota</taxon>
        <taxon>Neoptera</taxon>
        <taxon>Paraneoptera</taxon>
        <taxon>Hemiptera</taxon>
        <taxon>Sternorrhyncha</taxon>
        <taxon>Aphidomorpha</taxon>
        <taxon>Aphidoidea</taxon>
        <taxon>Aphididae</taxon>
        <taxon>Macrosiphini</taxon>
        <taxon>Macrosiphum</taxon>
    </lineage>
</organism>
<evidence type="ECO:0000313" key="1">
    <source>
        <dbReference type="EMBL" id="CAI6354731.1"/>
    </source>
</evidence>
<reference evidence="1 2" key="1">
    <citation type="submission" date="2023-01" db="EMBL/GenBank/DDBJ databases">
        <authorList>
            <person name="Whitehead M."/>
        </authorList>
    </citation>
    <scope>NUCLEOTIDE SEQUENCE [LARGE SCALE GENOMIC DNA]</scope>
</reference>
<gene>
    <name evidence="1" type="ORF">MEUPH1_LOCUS10689</name>
</gene>
<protein>
    <recommendedName>
        <fullName evidence="3">Secreted protein</fullName>
    </recommendedName>
</protein>
<name>A0AAV0WGT2_9HEMI</name>
<proteinExistence type="predicted"/>
<comment type="caution">
    <text evidence="1">The sequence shown here is derived from an EMBL/GenBank/DDBJ whole genome shotgun (WGS) entry which is preliminary data.</text>
</comment>
<keyword evidence="2" id="KW-1185">Reference proteome</keyword>
<evidence type="ECO:0008006" key="3">
    <source>
        <dbReference type="Google" id="ProtNLM"/>
    </source>
</evidence>
<dbReference type="EMBL" id="CARXXK010000002">
    <property type="protein sequence ID" value="CAI6354731.1"/>
    <property type="molecule type" value="Genomic_DNA"/>
</dbReference>
<accession>A0AAV0WGT2</accession>
<dbReference type="AlphaFoldDB" id="A0AAV0WGT2"/>
<dbReference type="Proteomes" id="UP001160148">
    <property type="component" value="Unassembled WGS sequence"/>
</dbReference>
<evidence type="ECO:0000313" key="2">
    <source>
        <dbReference type="Proteomes" id="UP001160148"/>
    </source>
</evidence>